<keyword evidence="3 6" id="KW-0687">Ribonucleoprotein</keyword>
<feature type="compositionally biased region" description="Basic and acidic residues" evidence="7">
    <location>
        <begin position="105"/>
        <end position="127"/>
    </location>
</feature>
<dbReference type="SUPFAM" id="SSF54995">
    <property type="entry name" value="Ribosomal protein S6"/>
    <property type="match status" value="1"/>
</dbReference>
<dbReference type="GO" id="GO:0022627">
    <property type="term" value="C:cytosolic small ribosomal subunit"/>
    <property type="evidence" value="ECO:0007669"/>
    <property type="project" value="TreeGrafter"/>
</dbReference>
<name>A0A1I4HRM4_9HYPH</name>
<reference evidence="9" key="1">
    <citation type="submission" date="2016-10" db="EMBL/GenBank/DDBJ databases">
        <authorList>
            <person name="Varghese N."/>
            <person name="Submissions S."/>
        </authorList>
    </citation>
    <scope>NUCLEOTIDE SEQUENCE [LARGE SCALE GENOMIC DNA]</scope>
    <source>
        <strain evidence="9">CGMCC 1.6474</strain>
    </source>
</reference>
<dbReference type="RefSeq" id="WP_091948990.1">
    <property type="nucleotide sequence ID" value="NZ_FOSV01000015.1"/>
</dbReference>
<evidence type="ECO:0000256" key="5">
    <source>
        <dbReference type="ARBA" id="ARBA00035294"/>
    </source>
</evidence>
<dbReference type="Proteomes" id="UP000198804">
    <property type="component" value="Unassembled WGS sequence"/>
</dbReference>
<dbReference type="PANTHER" id="PTHR21011:SF1">
    <property type="entry name" value="SMALL RIBOSOMAL SUBUNIT PROTEIN BS6M"/>
    <property type="match status" value="1"/>
</dbReference>
<dbReference type="AlphaFoldDB" id="A0A1I4HRM4"/>
<dbReference type="InterPro" id="IPR014717">
    <property type="entry name" value="Transl_elong_EF1B/ribsomal_bS6"/>
</dbReference>
<dbReference type="PANTHER" id="PTHR21011">
    <property type="entry name" value="MITOCHONDRIAL 28S RIBOSOMAL PROTEIN S6"/>
    <property type="match status" value="1"/>
</dbReference>
<dbReference type="OrthoDB" id="9812702at2"/>
<dbReference type="GO" id="GO:0070181">
    <property type="term" value="F:small ribosomal subunit rRNA binding"/>
    <property type="evidence" value="ECO:0007669"/>
    <property type="project" value="TreeGrafter"/>
</dbReference>
<dbReference type="InterPro" id="IPR000529">
    <property type="entry name" value="Ribosomal_bS6"/>
</dbReference>
<organism evidence="8 9">
    <name type="scientific">Methylorubrum salsuginis</name>
    <dbReference type="NCBI Taxonomy" id="414703"/>
    <lineage>
        <taxon>Bacteria</taxon>
        <taxon>Pseudomonadati</taxon>
        <taxon>Pseudomonadota</taxon>
        <taxon>Alphaproteobacteria</taxon>
        <taxon>Hyphomicrobiales</taxon>
        <taxon>Methylobacteriaceae</taxon>
        <taxon>Methylorubrum</taxon>
    </lineage>
</organism>
<dbReference type="GO" id="GO:0006412">
    <property type="term" value="P:translation"/>
    <property type="evidence" value="ECO:0007669"/>
    <property type="project" value="UniProtKB-UniRule"/>
</dbReference>
<sequence>MPLYEHVFLARQDVTSQQVETMVETYKGVIEAGGGTIEKIESWGVKSLAYRIKKNRKAHFTLLNISAPPAALAEMERQMQISEDVLRFMTVRVEQLEAEPSAMMQKRDRDDRKDRDRGDRPRRRDDDFGGGFGGDRGDRGDRGGDRPERNFGGEN</sequence>
<gene>
    <name evidence="6" type="primary">rpsF</name>
    <name evidence="8" type="ORF">SAMN04488125_11557</name>
</gene>
<comment type="similarity">
    <text evidence="1 6">Belongs to the bacterial ribosomal protein bS6 family.</text>
</comment>
<dbReference type="STRING" id="414703.SAMN04488125_11557"/>
<evidence type="ECO:0000256" key="3">
    <source>
        <dbReference type="ARBA" id="ARBA00023274"/>
    </source>
</evidence>
<dbReference type="EMBL" id="FOSV01000015">
    <property type="protein sequence ID" value="SFL44978.1"/>
    <property type="molecule type" value="Genomic_DNA"/>
</dbReference>
<feature type="compositionally biased region" description="Basic and acidic residues" evidence="7">
    <location>
        <begin position="135"/>
        <end position="155"/>
    </location>
</feature>
<evidence type="ECO:0000256" key="2">
    <source>
        <dbReference type="ARBA" id="ARBA00022980"/>
    </source>
</evidence>
<evidence type="ECO:0000256" key="6">
    <source>
        <dbReference type="HAMAP-Rule" id="MF_00360"/>
    </source>
</evidence>
<keyword evidence="6" id="KW-0699">rRNA-binding</keyword>
<protein>
    <recommendedName>
        <fullName evidence="5 6">Small ribosomal subunit protein bS6</fullName>
    </recommendedName>
</protein>
<dbReference type="HAMAP" id="MF_00360">
    <property type="entry name" value="Ribosomal_bS6"/>
    <property type="match status" value="1"/>
</dbReference>
<evidence type="ECO:0000256" key="1">
    <source>
        <dbReference type="ARBA" id="ARBA00009512"/>
    </source>
</evidence>
<evidence type="ECO:0000256" key="7">
    <source>
        <dbReference type="SAM" id="MobiDB-lite"/>
    </source>
</evidence>
<evidence type="ECO:0000256" key="4">
    <source>
        <dbReference type="ARBA" id="ARBA00035104"/>
    </source>
</evidence>
<keyword evidence="9" id="KW-1185">Reference proteome</keyword>
<dbReference type="NCBIfam" id="TIGR00166">
    <property type="entry name" value="S6"/>
    <property type="match status" value="1"/>
</dbReference>
<dbReference type="Pfam" id="PF01250">
    <property type="entry name" value="Ribosomal_S6"/>
    <property type="match status" value="1"/>
</dbReference>
<dbReference type="CDD" id="cd00473">
    <property type="entry name" value="bS6"/>
    <property type="match status" value="1"/>
</dbReference>
<dbReference type="GO" id="GO:0003735">
    <property type="term" value="F:structural constituent of ribosome"/>
    <property type="evidence" value="ECO:0007669"/>
    <property type="project" value="InterPro"/>
</dbReference>
<keyword evidence="6" id="KW-0694">RNA-binding</keyword>
<feature type="region of interest" description="Disordered" evidence="7">
    <location>
        <begin position="97"/>
        <end position="155"/>
    </location>
</feature>
<keyword evidence="2 6" id="KW-0689">Ribosomal protein</keyword>
<comment type="function">
    <text evidence="4 6">Binds together with bS18 to 16S ribosomal RNA.</text>
</comment>
<dbReference type="Gene3D" id="3.30.70.60">
    <property type="match status" value="1"/>
</dbReference>
<dbReference type="InterPro" id="IPR020814">
    <property type="entry name" value="Ribosomal_S6_plastid/chlpt"/>
</dbReference>
<accession>A0A1I4HRM4</accession>
<evidence type="ECO:0000313" key="9">
    <source>
        <dbReference type="Proteomes" id="UP000198804"/>
    </source>
</evidence>
<evidence type="ECO:0000313" key="8">
    <source>
        <dbReference type="EMBL" id="SFL44978.1"/>
    </source>
</evidence>
<dbReference type="InterPro" id="IPR035980">
    <property type="entry name" value="Ribosomal_bS6_sf"/>
</dbReference>
<proteinExistence type="inferred from homology"/>